<dbReference type="Pfam" id="PF08447">
    <property type="entry name" value="PAS_3"/>
    <property type="match status" value="1"/>
</dbReference>
<dbReference type="EC" id="2.7.13.3" evidence="2"/>
<evidence type="ECO:0000256" key="1">
    <source>
        <dbReference type="ARBA" id="ARBA00000085"/>
    </source>
</evidence>
<evidence type="ECO:0000313" key="8">
    <source>
        <dbReference type="Proteomes" id="UP001549145"/>
    </source>
</evidence>
<dbReference type="InterPro" id="IPR052162">
    <property type="entry name" value="Sensor_kinase/Photoreceptor"/>
</dbReference>
<protein>
    <recommendedName>
        <fullName evidence="2">histidine kinase</fullName>
        <ecNumber evidence="2">2.7.13.3</ecNumber>
    </recommendedName>
</protein>
<keyword evidence="8" id="KW-1185">Reference proteome</keyword>
<sequence length="195" mass="21714">MLQQAIDATDVIGRWEYDVPNDRVYTDTLVALVFNVDPALAETGASLDVFLAGIHPEDRARTAQEIRRSAETGMCCTIEYRVRSADGVVRWVLDRGRTVLDEAGRPQRGSGVVIDMTRTRCRRDANPPDGHDPDRNPLENAAEHCLAAHNALQAVPEPLLQRMSDMLLLEVGRSLARLVDERRRRGVNEAVQPGH</sequence>
<dbReference type="SMART" id="SM00086">
    <property type="entry name" value="PAC"/>
    <property type="match status" value="1"/>
</dbReference>
<dbReference type="SUPFAM" id="SSF55785">
    <property type="entry name" value="PYP-like sensor domain (PAS domain)"/>
    <property type="match status" value="1"/>
</dbReference>
<dbReference type="InterPro" id="IPR000014">
    <property type="entry name" value="PAS"/>
</dbReference>
<comment type="caution">
    <text evidence="7">The sequence shown here is derived from an EMBL/GenBank/DDBJ whole genome shotgun (WGS) entry which is preliminary data.</text>
</comment>
<dbReference type="NCBIfam" id="TIGR00229">
    <property type="entry name" value="sensory_box"/>
    <property type="match status" value="1"/>
</dbReference>
<proteinExistence type="predicted"/>
<keyword evidence="5" id="KW-0418">Kinase</keyword>
<name>A0ABV2KZE0_9HYPH</name>
<keyword evidence="4" id="KW-0808">Transferase</keyword>
<organism evidence="7 8">
    <name type="scientific">Methylobacterium goesingense</name>
    <dbReference type="NCBI Taxonomy" id="243690"/>
    <lineage>
        <taxon>Bacteria</taxon>
        <taxon>Pseudomonadati</taxon>
        <taxon>Pseudomonadota</taxon>
        <taxon>Alphaproteobacteria</taxon>
        <taxon>Hyphomicrobiales</taxon>
        <taxon>Methylobacteriaceae</taxon>
        <taxon>Methylobacterium</taxon>
    </lineage>
</organism>
<evidence type="ECO:0000256" key="3">
    <source>
        <dbReference type="ARBA" id="ARBA00022553"/>
    </source>
</evidence>
<feature type="domain" description="PAS fold-3" evidence="6">
    <location>
        <begin position="47"/>
        <end position="113"/>
    </location>
</feature>
<comment type="catalytic activity">
    <reaction evidence="1">
        <text>ATP + protein L-histidine = ADP + protein N-phospho-L-histidine.</text>
        <dbReference type="EC" id="2.7.13.3"/>
    </reaction>
</comment>
<dbReference type="InterPro" id="IPR035965">
    <property type="entry name" value="PAS-like_dom_sf"/>
</dbReference>
<evidence type="ECO:0000256" key="4">
    <source>
        <dbReference type="ARBA" id="ARBA00022679"/>
    </source>
</evidence>
<dbReference type="CDD" id="cd00130">
    <property type="entry name" value="PAS"/>
    <property type="match status" value="1"/>
</dbReference>
<dbReference type="EMBL" id="JBEPMM010000001">
    <property type="protein sequence ID" value="MET3690940.1"/>
    <property type="molecule type" value="Genomic_DNA"/>
</dbReference>
<dbReference type="RefSeq" id="WP_238275147.1">
    <property type="nucleotide sequence ID" value="NZ_BPQL01000004.1"/>
</dbReference>
<dbReference type="InterPro" id="IPR001610">
    <property type="entry name" value="PAC"/>
</dbReference>
<evidence type="ECO:0000256" key="2">
    <source>
        <dbReference type="ARBA" id="ARBA00012438"/>
    </source>
</evidence>
<evidence type="ECO:0000313" key="7">
    <source>
        <dbReference type="EMBL" id="MET3690940.1"/>
    </source>
</evidence>
<gene>
    <name evidence="7" type="ORF">ABID43_000459</name>
</gene>
<dbReference type="Gene3D" id="3.30.450.20">
    <property type="entry name" value="PAS domain"/>
    <property type="match status" value="1"/>
</dbReference>
<dbReference type="Proteomes" id="UP001549145">
    <property type="component" value="Unassembled WGS sequence"/>
</dbReference>
<dbReference type="PANTHER" id="PTHR43304">
    <property type="entry name" value="PHYTOCHROME-LIKE PROTEIN CPH1"/>
    <property type="match status" value="1"/>
</dbReference>
<keyword evidence="3" id="KW-0597">Phosphoprotein</keyword>
<dbReference type="PANTHER" id="PTHR43304:SF1">
    <property type="entry name" value="PAC DOMAIN-CONTAINING PROTEIN"/>
    <property type="match status" value="1"/>
</dbReference>
<evidence type="ECO:0000256" key="5">
    <source>
        <dbReference type="ARBA" id="ARBA00022777"/>
    </source>
</evidence>
<evidence type="ECO:0000259" key="6">
    <source>
        <dbReference type="Pfam" id="PF08447"/>
    </source>
</evidence>
<accession>A0ABV2KZE0</accession>
<reference evidence="7 8" key="1">
    <citation type="submission" date="2024-06" db="EMBL/GenBank/DDBJ databases">
        <title>Genomic Encyclopedia of Type Strains, Phase IV (KMG-IV): sequencing the most valuable type-strain genomes for metagenomic binning, comparative biology and taxonomic classification.</title>
        <authorList>
            <person name="Goeker M."/>
        </authorList>
    </citation>
    <scope>NUCLEOTIDE SEQUENCE [LARGE SCALE GENOMIC DNA]</scope>
    <source>
        <strain evidence="7 8">DSM 21331</strain>
    </source>
</reference>
<dbReference type="Gene3D" id="2.10.70.100">
    <property type="match status" value="1"/>
</dbReference>
<dbReference type="InterPro" id="IPR013655">
    <property type="entry name" value="PAS_fold_3"/>
</dbReference>